<dbReference type="AlphaFoldDB" id="A0AA39UMJ9"/>
<reference evidence="2" key="1">
    <citation type="submission" date="2023-06" db="EMBL/GenBank/DDBJ databases">
        <authorList>
            <consortium name="Lawrence Berkeley National Laboratory"/>
            <person name="Ahrendt S."/>
            <person name="Sahu N."/>
            <person name="Indic B."/>
            <person name="Wong-Bajracharya J."/>
            <person name="Merenyi Z."/>
            <person name="Ke H.-M."/>
            <person name="Monk M."/>
            <person name="Kocsube S."/>
            <person name="Drula E."/>
            <person name="Lipzen A."/>
            <person name="Balint B."/>
            <person name="Henrissat B."/>
            <person name="Andreopoulos B."/>
            <person name="Martin F.M."/>
            <person name="Harder C.B."/>
            <person name="Rigling D."/>
            <person name="Ford K.L."/>
            <person name="Foster G.D."/>
            <person name="Pangilinan J."/>
            <person name="Papanicolaou A."/>
            <person name="Barry K."/>
            <person name="LaButti K."/>
            <person name="Viragh M."/>
            <person name="Koriabine M."/>
            <person name="Yan M."/>
            <person name="Riley R."/>
            <person name="Champramary S."/>
            <person name="Plett K.L."/>
            <person name="Tsai I.J."/>
            <person name="Slot J."/>
            <person name="Sipos G."/>
            <person name="Plett J."/>
            <person name="Nagy L.G."/>
            <person name="Grigoriev I.V."/>
        </authorList>
    </citation>
    <scope>NUCLEOTIDE SEQUENCE</scope>
    <source>
        <strain evidence="2">HWK02</strain>
    </source>
</reference>
<proteinExistence type="predicted"/>
<gene>
    <name evidence="2" type="ORF">EDD18DRAFT_1107376</name>
</gene>
<sequence length="119" mass="12774">MLQVMLLVLALLLIIFAKDPFALSPGFDIVSVTALAELLPSHSWEFGTASEVLLELYNPEISVYGQSPLPVQQHSSSSVKVLSYDKDKIVFSKGTNRLSDGDSAVGDPASLGVWTAYCG</sequence>
<accession>A0AA39UMJ9</accession>
<organism evidence="2 3">
    <name type="scientific">Armillaria luteobubalina</name>
    <dbReference type="NCBI Taxonomy" id="153913"/>
    <lineage>
        <taxon>Eukaryota</taxon>
        <taxon>Fungi</taxon>
        <taxon>Dikarya</taxon>
        <taxon>Basidiomycota</taxon>
        <taxon>Agaricomycotina</taxon>
        <taxon>Agaricomycetes</taxon>
        <taxon>Agaricomycetidae</taxon>
        <taxon>Agaricales</taxon>
        <taxon>Marasmiineae</taxon>
        <taxon>Physalacriaceae</taxon>
        <taxon>Armillaria</taxon>
    </lineage>
</organism>
<keyword evidence="1" id="KW-0732">Signal</keyword>
<dbReference type="EMBL" id="JAUEPU010000021">
    <property type="protein sequence ID" value="KAK0494353.1"/>
    <property type="molecule type" value="Genomic_DNA"/>
</dbReference>
<comment type="caution">
    <text evidence="2">The sequence shown here is derived from an EMBL/GenBank/DDBJ whole genome shotgun (WGS) entry which is preliminary data.</text>
</comment>
<evidence type="ECO:0000256" key="1">
    <source>
        <dbReference type="SAM" id="SignalP"/>
    </source>
</evidence>
<evidence type="ECO:0000313" key="3">
    <source>
        <dbReference type="Proteomes" id="UP001175228"/>
    </source>
</evidence>
<protein>
    <submittedName>
        <fullName evidence="2">Uncharacterized protein</fullName>
    </submittedName>
</protein>
<name>A0AA39UMJ9_9AGAR</name>
<evidence type="ECO:0000313" key="2">
    <source>
        <dbReference type="EMBL" id="KAK0494353.1"/>
    </source>
</evidence>
<keyword evidence="3" id="KW-1185">Reference proteome</keyword>
<feature type="chain" id="PRO_5041269867" evidence="1">
    <location>
        <begin position="18"/>
        <end position="119"/>
    </location>
</feature>
<feature type="signal peptide" evidence="1">
    <location>
        <begin position="1"/>
        <end position="17"/>
    </location>
</feature>
<dbReference type="Proteomes" id="UP001175228">
    <property type="component" value="Unassembled WGS sequence"/>
</dbReference>